<sequence length="198" mass="21927">MFSNSGISKLTLVLVIISFILVSGCTSEGDACISVLSDINSLENTANGRLKVMDFEEPDELLRAQSEASLTQYSEALYLMTDSGASSCMPDINYKNRIRSIQLKTGLLELYMSLDDADKTIKTLSVLDYPEYRAALKDSITLLNSLRDESLYLLVMAGEIDPELLSPENAAMIPLVKSDIELLKKQIDAKISILQKYQ</sequence>
<name>A0AA97I3D2_9EURY</name>
<dbReference type="RefSeq" id="WP_317137049.1">
    <property type="nucleotide sequence ID" value="NZ_CP043875.1"/>
</dbReference>
<dbReference type="GeneID" id="85228837"/>
<evidence type="ECO:0000313" key="1">
    <source>
        <dbReference type="EMBL" id="WOF15479.1"/>
    </source>
</evidence>
<dbReference type="EMBL" id="CP043875">
    <property type="protein sequence ID" value="WOF15479.1"/>
    <property type="molecule type" value="Genomic_DNA"/>
</dbReference>
<keyword evidence="2" id="KW-1185">Reference proteome</keyword>
<accession>A0AA97I3D2</accession>
<reference evidence="1 2" key="1">
    <citation type="submission" date="2019-09" db="EMBL/GenBank/DDBJ databases">
        <title>The complete genome of Methanoplanus sp. FWC-SCC4.</title>
        <authorList>
            <person name="Chen S.-C."/>
            <person name="Zhou Y.-Z."/>
            <person name="Lai M.-C."/>
        </authorList>
    </citation>
    <scope>NUCLEOTIDE SEQUENCE [LARGE SCALE GENOMIC DNA]</scope>
    <source>
        <strain evidence="1 2">FWC-SCC4</strain>
    </source>
</reference>
<proteinExistence type="predicted"/>
<gene>
    <name evidence="1" type="ORF">F1737_01670</name>
</gene>
<organism evidence="1 2">
    <name type="scientific">Methanochimaera problematica</name>
    <dbReference type="NCBI Taxonomy" id="2609417"/>
    <lineage>
        <taxon>Archaea</taxon>
        <taxon>Methanobacteriati</taxon>
        <taxon>Methanobacteriota</taxon>
        <taxon>Stenosarchaea group</taxon>
        <taxon>Methanomicrobia</taxon>
        <taxon>Methanomicrobiales</taxon>
        <taxon>Methanomicrobiaceae</taxon>
        <taxon>Methanochimaera</taxon>
    </lineage>
</organism>
<dbReference type="Proteomes" id="UP001301797">
    <property type="component" value="Chromosome"/>
</dbReference>
<evidence type="ECO:0000313" key="2">
    <source>
        <dbReference type="Proteomes" id="UP001301797"/>
    </source>
</evidence>
<dbReference type="AlphaFoldDB" id="A0AA97I3D2"/>
<protein>
    <submittedName>
        <fullName evidence="1">Uncharacterized protein</fullName>
    </submittedName>
</protein>
<dbReference type="KEGG" id="mefw:F1737_01670"/>